<dbReference type="CDD" id="cd01651">
    <property type="entry name" value="RT_G2_intron"/>
    <property type="match status" value="1"/>
</dbReference>
<dbReference type="AlphaFoldDB" id="A0A2K8ZCI1"/>
<dbReference type="InterPro" id="IPR051083">
    <property type="entry name" value="GrpII_Intron_Splice-Mob/Def"/>
</dbReference>
<protein>
    <submittedName>
        <fullName evidence="3">Group II intron reverse transcriptase/maturase</fullName>
    </submittedName>
</protein>
<proteinExistence type="inferred from homology"/>
<dbReference type="EMBL" id="CP025096">
    <property type="protein sequence ID" value="AUD07577.1"/>
    <property type="molecule type" value="Genomic_DNA"/>
</dbReference>
<dbReference type="Pfam" id="PF13655">
    <property type="entry name" value="RVT_N"/>
    <property type="match status" value="1"/>
</dbReference>
<dbReference type="GO" id="GO:0003964">
    <property type="term" value="F:RNA-directed DNA polymerase activity"/>
    <property type="evidence" value="ECO:0007669"/>
    <property type="project" value="UniProtKB-KW"/>
</dbReference>
<dbReference type="KEGG" id="spir:CWM47_31860"/>
<dbReference type="PANTHER" id="PTHR34047:SF8">
    <property type="entry name" value="PROTEIN YKFC"/>
    <property type="match status" value="1"/>
</dbReference>
<evidence type="ECO:0000256" key="1">
    <source>
        <dbReference type="ARBA" id="ARBA00034120"/>
    </source>
</evidence>
<dbReference type="Pfam" id="PF00078">
    <property type="entry name" value="RVT_1"/>
    <property type="match status" value="1"/>
</dbReference>
<accession>A0A2K8ZCI1</accession>
<gene>
    <name evidence="3" type="primary">ltrA</name>
    <name evidence="3" type="ORF">CWM47_31860</name>
</gene>
<dbReference type="Proteomes" id="UP000232883">
    <property type="component" value="Chromosome"/>
</dbReference>
<dbReference type="InterPro" id="IPR043502">
    <property type="entry name" value="DNA/RNA_pol_sf"/>
</dbReference>
<name>A0A2K8ZCI1_9BACT</name>
<keyword evidence="3" id="KW-0808">Transferase</keyword>
<comment type="similarity">
    <text evidence="1">Belongs to the bacterial reverse transcriptase family.</text>
</comment>
<dbReference type="PROSITE" id="PS50878">
    <property type="entry name" value="RT_POL"/>
    <property type="match status" value="1"/>
</dbReference>
<evidence type="ECO:0000259" key="2">
    <source>
        <dbReference type="PROSITE" id="PS50878"/>
    </source>
</evidence>
<keyword evidence="3" id="KW-0695">RNA-directed DNA polymerase</keyword>
<sequence length="507" mass="59592">MDLAHQADYAWVLSVQRKLYQWSQTHPTEAYRELWNWLTDLRNLREAWRRVAQNKGKRTPGIDGMTVGSIRQRIGEAPFLATLQQQLRTGSYKPSPCRRKLIPKAGKPGQFRPLGIPTIADRVVQSAIKQVLEPILEARFWHVSYGFRPGRGCHGALEHIRMSMRPRKVNKQDNKRHEMPYQWVIEGDIQACFDHIDHHQLMNRIRQHSDDRRVNQLLVQFLKAGILSEEQFLRTDAGTPQGGIVSPLLANVALGLIEERYERWVNHQTKRRQSRQCDGIKAALMSRSVDRQTGRAVYFPFRYADDFVILVSGTQENAQAEREVLQKLLQEKMGLTLSPEKTKITPLTEGFEFLGHRVSMRWDYRYGWTPRLEIPKQKAADLRYRIKQLTGRATLGWSLDELLQKLNPILRGWGNFYKYCTGAKKILSSLDWYGRDRIWRWLRKKYPKANAQLILKHRQPSQLRPRWKVWRGQAVEHYQMGWQKVMHYRRGWMKPPEFMMVPGEPDA</sequence>
<dbReference type="PANTHER" id="PTHR34047">
    <property type="entry name" value="NUCLEAR INTRON MATURASE 1, MITOCHONDRIAL-RELATED"/>
    <property type="match status" value="1"/>
</dbReference>
<dbReference type="Pfam" id="PF08388">
    <property type="entry name" value="GIIM"/>
    <property type="match status" value="1"/>
</dbReference>
<dbReference type="InterPro" id="IPR000477">
    <property type="entry name" value="RT_dom"/>
</dbReference>
<feature type="domain" description="Reverse transcriptase" evidence="2">
    <location>
        <begin position="83"/>
        <end position="358"/>
    </location>
</feature>
<dbReference type="SUPFAM" id="SSF56672">
    <property type="entry name" value="DNA/RNA polymerases"/>
    <property type="match status" value="1"/>
</dbReference>
<dbReference type="InterPro" id="IPR030931">
    <property type="entry name" value="Group_II_RT_mat"/>
</dbReference>
<dbReference type="InterPro" id="IPR013597">
    <property type="entry name" value="Mat_intron_G2"/>
</dbReference>
<keyword evidence="3" id="KW-0548">Nucleotidyltransferase</keyword>
<reference evidence="3 4" key="1">
    <citation type="submission" date="2017-11" db="EMBL/GenBank/DDBJ databases">
        <title>Taxonomic description and genome sequences of Spirosoma HA7 sp. nov., isolated from pollen microhabitat of Corylus avellana.</title>
        <authorList>
            <person name="Ambika Manirajan B."/>
            <person name="Suarez C."/>
            <person name="Ratering S."/>
            <person name="Geissler-Plaum R."/>
            <person name="Cardinale M."/>
            <person name="Sylvia S."/>
        </authorList>
    </citation>
    <scope>NUCLEOTIDE SEQUENCE [LARGE SCALE GENOMIC DNA]</scope>
    <source>
        <strain evidence="3 4">HA7</strain>
    </source>
</reference>
<evidence type="ECO:0000313" key="3">
    <source>
        <dbReference type="EMBL" id="AUD07577.1"/>
    </source>
</evidence>
<dbReference type="OrthoDB" id="9780724at2"/>
<dbReference type="NCBIfam" id="TIGR04416">
    <property type="entry name" value="group_II_RT_mat"/>
    <property type="match status" value="1"/>
</dbReference>
<organism evidence="3 4">
    <name type="scientific">Spirosoma pollinicola</name>
    <dbReference type="NCBI Taxonomy" id="2057025"/>
    <lineage>
        <taxon>Bacteria</taxon>
        <taxon>Pseudomonadati</taxon>
        <taxon>Bacteroidota</taxon>
        <taxon>Cytophagia</taxon>
        <taxon>Cytophagales</taxon>
        <taxon>Cytophagaceae</taxon>
        <taxon>Spirosoma</taxon>
    </lineage>
</organism>
<dbReference type="InterPro" id="IPR025960">
    <property type="entry name" value="RVT_N"/>
</dbReference>
<keyword evidence="4" id="KW-1185">Reference proteome</keyword>
<evidence type="ECO:0000313" key="4">
    <source>
        <dbReference type="Proteomes" id="UP000232883"/>
    </source>
</evidence>